<dbReference type="EMBL" id="RJQC01000001">
    <property type="protein sequence ID" value="RNM31612.1"/>
    <property type="molecule type" value="Genomic_DNA"/>
</dbReference>
<keyword evidence="2" id="KW-1185">Reference proteome</keyword>
<dbReference type="Proteomes" id="UP000276568">
    <property type="component" value="Unassembled WGS sequence"/>
</dbReference>
<dbReference type="RefSeq" id="WP_128519777.1">
    <property type="nucleotide sequence ID" value="NZ_CAUWBR010000019.1"/>
</dbReference>
<dbReference type="AlphaFoldDB" id="A0A3N0I5M0"/>
<gene>
    <name evidence="1" type="ORF">EDX97_03385</name>
</gene>
<organism evidence="1 2">
    <name type="scientific">Absicoccus porci</name>
    <dbReference type="NCBI Taxonomy" id="2486576"/>
    <lineage>
        <taxon>Bacteria</taxon>
        <taxon>Bacillati</taxon>
        <taxon>Bacillota</taxon>
        <taxon>Erysipelotrichia</taxon>
        <taxon>Erysipelotrichales</taxon>
        <taxon>Erysipelotrichaceae</taxon>
        <taxon>Absicoccus</taxon>
    </lineage>
</organism>
<sequence length="241" mass="28491">MKIYYYCPKDRKLTEAMKVLANALYASHEDIEFTDLKPWENLDTFRDTTVCFYDAIDLFPEAFPYIGIGAKHDFLIAQREDLGDLDISKLADRCLQLFQNQTKVIFERGSQCNMDFIMKLEADFDSRNKVYSNQKKDRYKQLLEYMIRHYLLEKQRLSAYILTRKVASELNESHMGIKKGQRLTTKKSVLMKKQILQLSKDFNGSLPDTELMKELGIARNTYYKYKRELRKESGNTHNKEQ</sequence>
<evidence type="ECO:0008006" key="3">
    <source>
        <dbReference type="Google" id="ProtNLM"/>
    </source>
</evidence>
<evidence type="ECO:0000313" key="1">
    <source>
        <dbReference type="EMBL" id="RNM31612.1"/>
    </source>
</evidence>
<name>A0A3N0I5M0_9FIRM</name>
<proteinExistence type="predicted"/>
<dbReference type="OrthoDB" id="9797501at2"/>
<reference evidence="1 2" key="1">
    <citation type="submission" date="2018-11" db="EMBL/GenBank/DDBJ databases">
        <title>Clostridium sp. nov., a member of the family Erysipelotrichaceae isolated from pig faeces.</title>
        <authorList>
            <person name="Chang Y.-H."/>
        </authorList>
    </citation>
    <scope>NUCLEOTIDE SEQUENCE [LARGE SCALE GENOMIC DNA]</scope>
    <source>
        <strain evidence="1 2">YH-panp20</strain>
    </source>
</reference>
<comment type="caution">
    <text evidence="1">The sequence shown here is derived from an EMBL/GenBank/DDBJ whole genome shotgun (WGS) entry which is preliminary data.</text>
</comment>
<evidence type="ECO:0000313" key="2">
    <source>
        <dbReference type="Proteomes" id="UP000276568"/>
    </source>
</evidence>
<protein>
    <recommendedName>
        <fullName evidence="3">Recombinase family protein</fullName>
    </recommendedName>
</protein>
<accession>A0A3N0I5M0</accession>